<evidence type="ECO:0000313" key="2">
    <source>
        <dbReference type="EMBL" id="MEJ8824181.1"/>
    </source>
</evidence>
<accession>A0ABU8W4M5</accession>
<reference evidence="2 3" key="1">
    <citation type="submission" date="2024-03" db="EMBL/GenBank/DDBJ databases">
        <title>Novel species of the genus Variovorax.</title>
        <authorList>
            <person name="Liu Q."/>
            <person name="Xin Y.-H."/>
        </authorList>
    </citation>
    <scope>NUCLEOTIDE SEQUENCE [LARGE SCALE GENOMIC DNA]</scope>
    <source>
        <strain evidence="2 3">KACC 18501</strain>
    </source>
</reference>
<feature type="transmembrane region" description="Helical" evidence="1">
    <location>
        <begin position="9"/>
        <end position="30"/>
    </location>
</feature>
<feature type="transmembrane region" description="Helical" evidence="1">
    <location>
        <begin position="42"/>
        <end position="62"/>
    </location>
</feature>
<keyword evidence="1" id="KW-0472">Membrane</keyword>
<keyword evidence="1" id="KW-0812">Transmembrane</keyword>
<comment type="caution">
    <text evidence="2">The sequence shown here is derived from an EMBL/GenBank/DDBJ whole genome shotgun (WGS) entry which is preliminary data.</text>
</comment>
<sequence length="68" mass="7243">MAMKDNAQLLPRGIACIVIGLVVLLAPNFLQSPAYQEMFAGAYLVGWFAIVLGVALIVVGLVKRGKGR</sequence>
<dbReference type="EMBL" id="JBBKZV010000012">
    <property type="protein sequence ID" value="MEJ8824181.1"/>
    <property type="molecule type" value="Genomic_DNA"/>
</dbReference>
<keyword evidence="1" id="KW-1133">Transmembrane helix</keyword>
<proteinExistence type="predicted"/>
<evidence type="ECO:0000313" key="3">
    <source>
        <dbReference type="Proteomes" id="UP001363010"/>
    </source>
</evidence>
<keyword evidence="3" id="KW-1185">Reference proteome</keyword>
<name>A0ABU8W4M5_9BURK</name>
<evidence type="ECO:0000256" key="1">
    <source>
        <dbReference type="SAM" id="Phobius"/>
    </source>
</evidence>
<organism evidence="2 3">
    <name type="scientific">Variovorax humicola</name>
    <dbReference type="NCBI Taxonomy" id="1769758"/>
    <lineage>
        <taxon>Bacteria</taxon>
        <taxon>Pseudomonadati</taxon>
        <taxon>Pseudomonadota</taxon>
        <taxon>Betaproteobacteria</taxon>
        <taxon>Burkholderiales</taxon>
        <taxon>Comamonadaceae</taxon>
        <taxon>Variovorax</taxon>
    </lineage>
</organism>
<dbReference type="Proteomes" id="UP001363010">
    <property type="component" value="Unassembled WGS sequence"/>
</dbReference>
<protein>
    <submittedName>
        <fullName evidence="2">Uncharacterized protein</fullName>
    </submittedName>
</protein>
<gene>
    <name evidence="2" type="ORF">WKW80_19450</name>
</gene>
<dbReference type="RefSeq" id="WP_340365216.1">
    <property type="nucleotide sequence ID" value="NZ_JBBKZV010000012.1"/>
</dbReference>